<dbReference type="AlphaFoldDB" id="A0A3N4IMM8"/>
<dbReference type="PANTHER" id="PTHR47027">
    <property type="entry name" value="REVERSE TRANSCRIPTASE DOMAIN-CONTAINING PROTEIN"/>
    <property type="match status" value="1"/>
</dbReference>
<name>A0A3N4IMM8_ASCIM</name>
<dbReference type="EMBL" id="ML119648">
    <property type="protein sequence ID" value="RPA86667.1"/>
    <property type="molecule type" value="Genomic_DNA"/>
</dbReference>
<dbReference type="SUPFAM" id="SSF56672">
    <property type="entry name" value="DNA/RNA polymerases"/>
    <property type="match status" value="1"/>
</dbReference>
<accession>A0A3N4IMM8</accession>
<dbReference type="InterPro" id="IPR000477">
    <property type="entry name" value="RT_dom"/>
</dbReference>
<evidence type="ECO:0000259" key="1">
    <source>
        <dbReference type="PROSITE" id="PS50878"/>
    </source>
</evidence>
<dbReference type="OrthoDB" id="4842715at2759"/>
<feature type="domain" description="Reverse transcriptase" evidence="1">
    <location>
        <begin position="1"/>
        <end position="120"/>
    </location>
</feature>
<dbReference type="PROSITE" id="PS50878">
    <property type="entry name" value="RT_POL"/>
    <property type="match status" value="1"/>
</dbReference>
<gene>
    <name evidence="2" type="ORF">BJ508DRAFT_346462</name>
</gene>
<dbReference type="InterPro" id="IPR043502">
    <property type="entry name" value="DNA/RNA_pol_sf"/>
</dbReference>
<sequence>MLAQDVGVPQGDPLSPLLFILYVSDLQLSTAADPLLHGNPVPFLALADDFTLLSTRPDHLQLKLHQLATQCRHLNLTVNPHKCSLFTMGTWTLIPFLRPITIDGIPLPRRTSIVINGYTLTAKRLARGWDSDSQAELQNRRASYTYRTLYHSRNDTGLNTPAKLRTLYRSLVESQYSYALETRFDTSSLVSYRLDLTQRYHLRSMAGLHSRAITNILFWDFDLLPLSLRSLVLTVKFFQYLLAAPPDRPIAWALQTQLTLPNGWFSRLCKQLLPLNIDIRHLIWQDDPTLATTVESLLWRLEHTKLLHALTTWPRLMVWLNATGPYLAIRRPTGLASYLTLPYYLARACSRLRTSSHNMAIQRFRMNTRRRPRHRRLCPTCNTLEDETHVIIHCPTFAPYRGPLHLLPNPLYTLLHHITPTLAEFLYTTLRIIDHRYIT</sequence>
<reference evidence="2 3" key="1">
    <citation type="journal article" date="2018" name="Nat. Ecol. Evol.">
        <title>Pezizomycetes genomes reveal the molecular basis of ectomycorrhizal truffle lifestyle.</title>
        <authorList>
            <person name="Murat C."/>
            <person name="Payen T."/>
            <person name="Noel B."/>
            <person name="Kuo A."/>
            <person name="Morin E."/>
            <person name="Chen J."/>
            <person name="Kohler A."/>
            <person name="Krizsan K."/>
            <person name="Balestrini R."/>
            <person name="Da Silva C."/>
            <person name="Montanini B."/>
            <person name="Hainaut M."/>
            <person name="Levati E."/>
            <person name="Barry K.W."/>
            <person name="Belfiori B."/>
            <person name="Cichocki N."/>
            <person name="Clum A."/>
            <person name="Dockter R.B."/>
            <person name="Fauchery L."/>
            <person name="Guy J."/>
            <person name="Iotti M."/>
            <person name="Le Tacon F."/>
            <person name="Lindquist E.A."/>
            <person name="Lipzen A."/>
            <person name="Malagnac F."/>
            <person name="Mello A."/>
            <person name="Molinier V."/>
            <person name="Miyauchi S."/>
            <person name="Poulain J."/>
            <person name="Riccioni C."/>
            <person name="Rubini A."/>
            <person name="Sitrit Y."/>
            <person name="Splivallo R."/>
            <person name="Traeger S."/>
            <person name="Wang M."/>
            <person name="Zifcakova L."/>
            <person name="Wipf D."/>
            <person name="Zambonelli A."/>
            <person name="Paolocci F."/>
            <person name="Nowrousian M."/>
            <person name="Ottonello S."/>
            <person name="Baldrian P."/>
            <person name="Spatafora J.W."/>
            <person name="Henrissat B."/>
            <person name="Nagy L.G."/>
            <person name="Aury J.M."/>
            <person name="Wincker P."/>
            <person name="Grigoriev I.V."/>
            <person name="Bonfante P."/>
            <person name="Martin F.M."/>
        </authorList>
    </citation>
    <scope>NUCLEOTIDE SEQUENCE [LARGE SCALE GENOMIC DNA]</scope>
    <source>
        <strain evidence="2 3">RN42</strain>
    </source>
</reference>
<organism evidence="2 3">
    <name type="scientific">Ascobolus immersus RN42</name>
    <dbReference type="NCBI Taxonomy" id="1160509"/>
    <lineage>
        <taxon>Eukaryota</taxon>
        <taxon>Fungi</taxon>
        <taxon>Dikarya</taxon>
        <taxon>Ascomycota</taxon>
        <taxon>Pezizomycotina</taxon>
        <taxon>Pezizomycetes</taxon>
        <taxon>Pezizales</taxon>
        <taxon>Ascobolaceae</taxon>
        <taxon>Ascobolus</taxon>
    </lineage>
</organism>
<evidence type="ECO:0000313" key="2">
    <source>
        <dbReference type="EMBL" id="RPA86667.1"/>
    </source>
</evidence>
<proteinExistence type="predicted"/>
<keyword evidence="3" id="KW-1185">Reference proteome</keyword>
<protein>
    <recommendedName>
        <fullName evidence="1">Reverse transcriptase domain-containing protein</fullName>
    </recommendedName>
</protein>
<dbReference type="Proteomes" id="UP000275078">
    <property type="component" value="Unassembled WGS sequence"/>
</dbReference>
<evidence type="ECO:0000313" key="3">
    <source>
        <dbReference type="Proteomes" id="UP000275078"/>
    </source>
</evidence>
<dbReference type="PANTHER" id="PTHR47027:SF20">
    <property type="entry name" value="REVERSE TRANSCRIPTASE-LIKE PROTEIN WITH RNA-DIRECTED DNA POLYMERASE DOMAIN"/>
    <property type="match status" value="1"/>
</dbReference>
<dbReference type="Pfam" id="PF00078">
    <property type="entry name" value="RVT_1"/>
    <property type="match status" value="1"/>
</dbReference>
<dbReference type="STRING" id="1160509.A0A3N4IMM8"/>